<evidence type="ECO:0000313" key="1">
    <source>
        <dbReference type="EMBL" id="RHY13407.1"/>
    </source>
</evidence>
<dbReference type="EMBL" id="QUSZ01004634">
    <property type="protein sequence ID" value="RHY13407.1"/>
    <property type="molecule type" value="Genomic_DNA"/>
</dbReference>
<organism evidence="1 2">
    <name type="scientific">Aphanomyces astaci</name>
    <name type="common">Crayfish plague agent</name>
    <dbReference type="NCBI Taxonomy" id="112090"/>
    <lineage>
        <taxon>Eukaryota</taxon>
        <taxon>Sar</taxon>
        <taxon>Stramenopiles</taxon>
        <taxon>Oomycota</taxon>
        <taxon>Saprolegniomycetes</taxon>
        <taxon>Saprolegniales</taxon>
        <taxon>Verrucalvaceae</taxon>
        <taxon>Aphanomyces</taxon>
    </lineage>
</organism>
<sequence length="174" mass="18966">MLAALCELDSLVDEVYRRAAVAKFGTPRQRRKIDVATETTMNNVLDALNDMQRDRSTSANRHATLTHYSALSDDEVLDTGEGDVAIPANGFVGVEPTTTRTPPPRLVRANAGVYDTDDMSPPTTPHVSLKPLPPKGALETVNHLMFVIHGIGTHTDFTDTHDVDFFADVIPADK</sequence>
<comment type="caution">
    <text evidence="1">The sequence shown here is derived from an EMBL/GenBank/DDBJ whole genome shotgun (WGS) entry which is preliminary data.</text>
</comment>
<name>A0A397B025_APHAT</name>
<dbReference type="Proteomes" id="UP000265427">
    <property type="component" value="Unassembled WGS sequence"/>
</dbReference>
<protein>
    <submittedName>
        <fullName evidence="1">Uncharacterized protein</fullName>
    </submittedName>
</protein>
<accession>A0A397B025</accession>
<proteinExistence type="predicted"/>
<evidence type="ECO:0000313" key="2">
    <source>
        <dbReference type="Proteomes" id="UP000265427"/>
    </source>
</evidence>
<reference evidence="1 2" key="1">
    <citation type="submission" date="2018-08" db="EMBL/GenBank/DDBJ databases">
        <title>Aphanomyces genome sequencing and annotation.</title>
        <authorList>
            <person name="Minardi D."/>
            <person name="Oidtmann B."/>
            <person name="Van Der Giezen M."/>
            <person name="Studholme D.J."/>
        </authorList>
    </citation>
    <scope>NUCLEOTIDE SEQUENCE [LARGE SCALE GENOMIC DNA]</scope>
    <source>
        <strain evidence="1 2">Kv</strain>
    </source>
</reference>
<dbReference type="AlphaFoldDB" id="A0A397B025"/>
<gene>
    <name evidence="1" type="ORF">DYB36_011420</name>
</gene>